<dbReference type="PANTHER" id="PTHR10782">
    <property type="entry name" value="ZINC FINGER MIZ DOMAIN-CONTAINING PROTEIN"/>
    <property type="match status" value="1"/>
</dbReference>
<evidence type="ECO:0000256" key="4">
    <source>
        <dbReference type="PROSITE-ProRule" id="PRU00452"/>
    </source>
</evidence>
<name>A0A5N6TCX6_ASPAV</name>
<dbReference type="AlphaFoldDB" id="A0A5N6TCX6"/>
<dbReference type="PROSITE" id="PS51044">
    <property type="entry name" value="ZF_SP_RING"/>
    <property type="match status" value="1"/>
</dbReference>
<evidence type="ECO:0000256" key="3">
    <source>
        <dbReference type="ARBA" id="ARBA00022833"/>
    </source>
</evidence>
<protein>
    <recommendedName>
        <fullName evidence="6">SP-RING-type domain-containing protein</fullName>
    </recommendedName>
</protein>
<keyword evidence="1" id="KW-0479">Metal-binding</keyword>
<evidence type="ECO:0000256" key="2">
    <source>
        <dbReference type="ARBA" id="ARBA00022771"/>
    </source>
</evidence>
<keyword evidence="3" id="KW-0862">Zinc</keyword>
<feature type="region of interest" description="Disordered" evidence="5">
    <location>
        <begin position="631"/>
        <end position="727"/>
    </location>
</feature>
<dbReference type="Gene3D" id="3.30.40.10">
    <property type="entry name" value="Zinc/RING finger domain, C3HC4 (zinc finger)"/>
    <property type="match status" value="1"/>
</dbReference>
<evidence type="ECO:0000259" key="6">
    <source>
        <dbReference type="PROSITE" id="PS51044"/>
    </source>
</evidence>
<sequence length="1150" mass="125668">MSPTPHLSNVNSNPNAVKSSNSTASIFLGGVRRSWMVDTSNFLSSSSTSAPLSDLSATVTVAAADSADRTRPQGMRRPSLRVLPPSQPAENAPSVTVVSSQSPPQANVMSPAIAGRAQQQSQQQPASPPQHSLESDPPSKAPAPTISNVNHESVSLPPLNSIVSPPLSHGSPINIVNQNGVAPSHATLPSPRTGGSTPLPNPPQVGTVMSTASPARTERSSVAPRTPVMPTHRREGSGVLQSLQRRDSSHSNSPALTSAPPVSVGSPARQWILHSNAPEPSPINPHLDAVFFSQSLKLLDKFIATLAEKNCLGNVEQPRLQLLYQACAERDPLFLAVHQVYCLYSLAPQEFFQLPGFSDRQAHGLDVIKRLLVENNRVSPEFLRWSAHFPALLGDMMKKPAYRQAVEQARQCLASLADRWHPYVQQVRSREFPPLIQELVTNFGITSGALAYTIFLSTCRTLPGSKMEEHLKSVWQKDLRFYQGRCASTRPVSQARIQEETQKVIKAYRSVSLPAGATQARQPPLAHGPMEPTPVAVGRGGIHASRLANTSTRQMPDLQVSIPATRHMSISTAPLPTHSLPSPNLVVDRTQSAPIAHIMNAQSSSPSANYPTVATTCVPTNASNIHPVSMPVTHHRRSSWANGAPGPQYPRPPPLSELMSRSTGASTQAALPPGTYPSQIAQPVLESRGSPLVLSSTPSQRLVGRRPSQPQMRANGEGQPSQTVNSRHYAQAPQSLFPQQPHPSVPPTLLLPPPGTTIPANTAQPQPLRIALHQAHLRDPYHHLVSRGPAGDTQIELFQYLGSFAVPPTPLGKVESAFHWTFNLSKADRDRFPRVESQGEGQRTVRFYVDGSQVYRLRCIRVPSPTSEVAEQDWSSAESVWPGVFYVFVNNTELFVRRRAQHGKDFPLDITNHLREGENTISLYLIRSPEETGATLFSMAVEVLEVSDLARTSSLAQPLSAAVSRERINKRVSAGNQDPDVSVVSDHLSVNLLDPFTARIFTRPARGRSCEHQDCFDHMTWIQTRASRSGKRSLKNDWRCPICGRDARPQHLVIDGFLQEVHEELRRTNRLEGARAILIKADGSWDVKTDVDARESSERGADNTSTRVPHKRKANDHSNPSPAPQRPKYERPTPVMGVRDMHPPEVIALD</sequence>
<dbReference type="OrthoDB" id="27975at2759"/>
<dbReference type="InterPro" id="IPR004181">
    <property type="entry name" value="Znf_MIZ"/>
</dbReference>
<dbReference type="GO" id="GO:0061665">
    <property type="term" value="F:SUMO ligase activity"/>
    <property type="evidence" value="ECO:0007669"/>
    <property type="project" value="TreeGrafter"/>
</dbReference>
<proteinExistence type="predicted"/>
<organism evidence="7 8">
    <name type="scientific">Aspergillus avenaceus</name>
    <dbReference type="NCBI Taxonomy" id="36643"/>
    <lineage>
        <taxon>Eukaryota</taxon>
        <taxon>Fungi</taxon>
        <taxon>Dikarya</taxon>
        <taxon>Ascomycota</taxon>
        <taxon>Pezizomycotina</taxon>
        <taxon>Eurotiomycetes</taxon>
        <taxon>Eurotiomycetidae</taxon>
        <taxon>Eurotiales</taxon>
        <taxon>Aspergillaceae</taxon>
        <taxon>Aspergillus</taxon>
        <taxon>Aspergillus subgen. Circumdati</taxon>
    </lineage>
</organism>
<feature type="region of interest" description="Disordered" evidence="5">
    <location>
        <begin position="174"/>
        <end position="263"/>
    </location>
</feature>
<keyword evidence="2 4" id="KW-0863">Zinc-finger</keyword>
<dbReference type="GO" id="GO:0016925">
    <property type="term" value="P:protein sumoylation"/>
    <property type="evidence" value="ECO:0007669"/>
    <property type="project" value="TreeGrafter"/>
</dbReference>
<dbReference type="EMBL" id="ML742773">
    <property type="protein sequence ID" value="KAE8144137.1"/>
    <property type="molecule type" value="Genomic_DNA"/>
</dbReference>
<feature type="compositionally biased region" description="Polar residues" evidence="5">
    <location>
        <begin position="659"/>
        <end position="669"/>
    </location>
</feature>
<feature type="region of interest" description="Disordered" evidence="5">
    <location>
        <begin position="63"/>
        <end position="152"/>
    </location>
</feature>
<dbReference type="InterPro" id="IPR013083">
    <property type="entry name" value="Znf_RING/FYVE/PHD"/>
</dbReference>
<evidence type="ECO:0000256" key="1">
    <source>
        <dbReference type="ARBA" id="ARBA00022723"/>
    </source>
</evidence>
<feature type="compositionally biased region" description="Low complexity" evidence="5">
    <location>
        <begin position="93"/>
        <end position="105"/>
    </location>
</feature>
<dbReference type="Proteomes" id="UP000325780">
    <property type="component" value="Unassembled WGS sequence"/>
</dbReference>
<feature type="compositionally biased region" description="Basic and acidic residues" evidence="5">
    <location>
        <begin position="1089"/>
        <end position="1101"/>
    </location>
</feature>
<dbReference type="PROSITE" id="PS00202">
    <property type="entry name" value="RUBREDOXIN"/>
    <property type="match status" value="1"/>
</dbReference>
<gene>
    <name evidence="7" type="ORF">BDV25DRAFT_167571</name>
</gene>
<dbReference type="GO" id="GO:0000785">
    <property type="term" value="C:chromatin"/>
    <property type="evidence" value="ECO:0007669"/>
    <property type="project" value="TreeGrafter"/>
</dbReference>
<evidence type="ECO:0000313" key="7">
    <source>
        <dbReference type="EMBL" id="KAE8144137.1"/>
    </source>
</evidence>
<accession>A0A5N6TCX6</accession>
<feature type="domain" description="SP-RING-type" evidence="6">
    <location>
        <begin position="977"/>
        <end position="1067"/>
    </location>
</feature>
<dbReference type="PANTHER" id="PTHR10782:SF4">
    <property type="entry name" value="TONALLI, ISOFORM E"/>
    <property type="match status" value="1"/>
</dbReference>
<dbReference type="GO" id="GO:0008270">
    <property type="term" value="F:zinc ion binding"/>
    <property type="evidence" value="ECO:0007669"/>
    <property type="project" value="UniProtKB-KW"/>
</dbReference>
<keyword evidence="8" id="KW-1185">Reference proteome</keyword>
<evidence type="ECO:0000313" key="8">
    <source>
        <dbReference type="Proteomes" id="UP000325780"/>
    </source>
</evidence>
<feature type="region of interest" description="Disordered" evidence="5">
    <location>
        <begin position="1089"/>
        <end position="1150"/>
    </location>
</feature>
<feature type="compositionally biased region" description="Polar residues" evidence="5">
    <location>
        <begin position="708"/>
        <end position="727"/>
    </location>
</feature>
<feature type="region of interest" description="Disordered" evidence="5">
    <location>
        <begin position="1"/>
        <end position="21"/>
    </location>
</feature>
<reference evidence="7 8" key="1">
    <citation type="submission" date="2019-04" db="EMBL/GenBank/DDBJ databases">
        <title>Friends and foes A comparative genomics study of 23 Aspergillus species from section Flavi.</title>
        <authorList>
            <consortium name="DOE Joint Genome Institute"/>
            <person name="Kjaerbolling I."/>
            <person name="Vesth T."/>
            <person name="Frisvad J.C."/>
            <person name="Nybo J.L."/>
            <person name="Theobald S."/>
            <person name="Kildgaard S."/>
            <person name="Isbrandt T."/>
            <person name="Kuo A."/>
            <person name="Sato A."/>
            <person name="Lyhne E.K."/>
            <person name="Kogle M.E."/>
            <person name="Wiebenga A."/>
            <person name="Kun R.S."/>
            <person name="Lubbers R.J."/>
            <person name="Makela M.R."/>
            <person name="Barry K."/>
            <person name="Chovatia M."/>
            <person name="Clum A."/>
            <person name="Daum C."/>
            <person name="Haridas S."/>
            <person name="He G."/>
            <person name="LaButti K."/>
            <person name="Lipzen A."/>
            <person name="Mondo S."/>
            <person name="Riley R."/>
            <person name="Salamov A."/>
            <person name="Simmons B.A."/>
            <person name="Magnuson J.K."/>
            <person name="Henrissat B."/>
            <person name="Mortensen U.H."/>
            <person name="Larsen T.O."/>
            <person name="Devries R.P."/>
            <person name="Grigoriev I.V."/>
            <person name="Machida M."/>
            <person name="Baker S.E."/>
            <person name="Andersen M.R."/>
        </authorList>
    </citation>
    <scope>NUCLEOTIDE SEQUENCE [LARGE SCALE GENOMIC DNA]</scope>
    <source>
        <strain evidence="7 8">IBT 18842</strain>
    </source>
</reference>
<dbReference type="InterPro" id="IPR018527">
    <property type="entry name" value="Rubredoxin_Fe_BS"/>
</dbReference>
<evidence type="ECO:0000256" key="5">
    <source>
        <dbReference type="SAM" id="MobiDB-lite"/>
    </source>
</evidence>